<dbReference type="EMBL" id="BONZ01000037">
    <property type="protein sequence ID" value="GIH15733.1"/>
    <property type="molecule type" value="Genomic_DNA"/>
</dbReference>
<accession>A0A8J3VRT7</accession>
<feature type="transmembrane region" description="Helical" evidence="2">
    <location>
        <begin position="76"/>
        <end position="97"/>
    </location>
</feature>
<dbReference type="RefSeq" id="WP_203919365.1">
    <property type="nucleotide sequence ID" value="NZ_BONZ01000037.1"/>
</dbReference>
<keyword evidence="4" id="KW-1185">Reference proteome</keyword>
<protein>
    <submittedName>
        <fullName evidence="3">Uncharacterized protein</fullName>
    </submittedName>
</protein>
<evidence type="ECO:0000256" key="1">
    <source>
        <dbReference type="SAM" id="MobiDB-lite"/>
    </source>
</evidence>
<proteinExistence type="predicted"/>
<feature type="region of interest" description="Disordered" evidence="1">
    <location>
        <begin position="1"/>
        <end position="69"/>
    </location>
</feature>
<evidence type="ECO:0000313" key="3">
    <source>
        <dbReference type="EMBL" id="GIH15733.1"/>
    </source>
</evidence>
<gene>
    <name evidence="3" type="ORF">Raf01_39050</name>
</gene>
<sequence>MTDPTGPPSSGAAEPADQAGSADPPAPEQSVGPPDPRLPARPGSPARWLFSRRPDPGAGEAVAPERPRTAAWPGRAIRAGALVVLLLAALTMVGSALPGWRGTDDLTADLAAGRVTYIEYVPVRDTVRWVDDQVRWRQALIAAPLHETPGQPVLGREEEWVRDRIEASGHPVDLVVRNGTGNGWELWLLWVPSKPLRAAATAVWLLTLVHMLTRGGHRVANRWAWFWLFAIGQSGALLYLLLEPLPLWTTGLARRAASDAPSQTGRATGLGRRAAPSRTGRAAKPSTPIRGGTGFVYAVLLAFCSGVLSLGVAVLLR</sequence>
<feature type="region of interest" description="Disordered" evidence="1">
    <location>
        <begin position="258"/>
        <end position="286"/>
    </location>
</feature>
<feature type="transmembrane region" description="Helical" evidence="2">
    <location>
        <begin position="224"/>
        <end position="242"/>
    </location>
</feature>
<dbReference type="Proteomes" id="UP000642748">
    <property type="component" value="Unassembled WGS sequence"/>
</dbReference>
<reference evidence="3" key="1">
    <citation type="submission" date="2021-01" db="EMBL/GenBank/DDBJ databases">
        <title>Whole genome shotgun sequence of Rugosimonospora africana NBRC 104875.</title>
        <authorList>
            <person name="Komaki H."/>
            <person name="Tamura T."/>
        </authorList>
    </citation>
    <scope>NUCLEOTIDE SEQUENCE</scope>
    <source>
        <strain evidence="3">NBRC 104875</strain>
    </source>
</reference>
<dbReference type="AlphaFoldDB" id="A0A8J3VRT7"/>
<feature type="transmembrane region" description="Helical" evidence="2">
    <location>
        <begin position="295"/>
        <end position="316"/>
    </location>
</feature>
<name>A0A8J3VRT7_9ACTN</name>
<keyword evidence="2" id="KW-0472">Membrane</keyword>
<organism evidence="3 4">
    <name type="scientific">Rugosimonospora africana</name>
    <dbReference type="NCBI Taxonomy" id="556532"/>
    <lineage>
        <taxon>Bacteria</taxon>
        <taxon>Bacillati</taxon>
        <taxon>Actinomycetota</taxon>
        <taxon>Actinomycetes</taxon>
        <taxon>Micromonosporales</taxon>
        <taxon>Micromonosporaceae</taxon>
        <taxon>Rugosimonospora</taxon>
    </lineage>
</organism>
<evidence type="ECO:0000313" key="4">
    <source>
        <dbReference type="Proteomes" id="UP000642748"/>
    </source>
</evidence>
<evidence type="ECO:0000256" key="2">
    <source>
        <dbReference type="SAM" id="Phobius"/>
    </source>
</evidence>
<keyword evidence="2" id="KW-0812">Transmembrane</keyword>
<comment type="caution">
    <text evidence="3">The sequence shown here is derived from an EMBL/GenBank/DDBJ whole genome shotgun (WGS) entry which is preliminary data.</text>
</comment>
<keyword evidence="2" id="KW-1133">Transmembrane helix</keyword>